<protein>
    <recommendedName>
        <fullName evidence="2">Myb/SANT-like DNA-binding domain-containing protein</fullName>
    </recommendedName>
</protein>
<keyword evidence="4" id="KW-1185">Reference proteome</keyword>
<organism evidence="3 4">
    <name type="scientific">Phaedon cochleariae</name>
    <name type="common">Mustard beetle</name>
    <dbReference type="NCBI Taxonomy" id="80249"/>
    <lineage>
        <taxon>Eukaryota</taxon>
        <taxon>Metazoa</taxon>
        <taxon>Ecdysozoa</taxon>
        <taxon>Arthropoda</taxon>
        <taxon>Hexapoda</taxon>
        <taxon>Insecta</taxon>
        <taxon>Pterygota</taxon>
        <taxon>Neoptera</taxon>
        <taxon>Endopterygota</taxon>
        <taxon>Coleoptera</taxon>
        <taxon>Polyphaga</taxon>
        <taxon>Cucujiformia</taxon>
        <taxon>Chrysomeloidea</taxon>
        <taxon>Chrysomelidae</taxon>
        <taxon>Chrysomelinae</taxon>
        <taxon>Chrysomelini</taxon>
        <taxon>Phaedon</taxon>
    </lineage>
</organism>
<dbReference type="PANTHER" id="PTHR47595:SF1">
    <property type="entry name" value="MYB_SANT-LIKE DNA-BINDING DOMAIN-CONTAINING PROTEIN"/>
    <property type="match status" value="1"/>
</dbReference>
<evidence type="ECO:0000256" key="1">
    <source>
        <dbReference type="SAM" id="MobiDB-lite"/>
    </source>
</evidence>
<proteinExistence type="predicted"/>
<gene>
    <name evidence="3" type="ORF">PHAECO_LOCUS11055</name>
</gene>
<reference evidence="3" key="1">
    <citation type="submission" date="2022-01" db="EMBL/GenBank/DDBJ databases">
        <authorList>
            <person name="King R."/>
        </authorList>
    </citation>
    <scope>NUCLEOTIDE SEQUENCE</scope>
</reference>
<feature type="compositionally biased region" description="Low complexity" evidence="1">
    <location>
        <begin position="158"/>
        <end position="167"/>
    </location>
</feature>
<feature type="region of interest" description="Disordered" evidence="1">
    <location>
        <begin position="153"/>
        <end position="182"/>
    </location>
</feature>
<dbReference type="Pfam" id="PF13837">
    <property type="entry name" value="Myb_DNA-bind_4"/>
    <property type="match status" value="1"/>
</dbReference>
<evidence type="ECO:0000259" key="2">
    <source>
        <dbReference type="Pfam" id="PF13837"/>
    </source>
</evidence>
<dbReference type="Gene3D" id="1.10.10.60">
    <property type="entry name" value="Homeodomain-like"/>
    <property type="match status" value="1"/>
</dbReference>
<evidence type="ECO:0000313" key="4">
    <source>
        <dbReference type="Proteomes" id="UP001153737"/>
    </source>
</evidence>
<dbReference type="EMBL" id="OU896713">
    <property type="protein sequence ID" value="CAH1176626.1"/>
    <property type="molecule type" value="Genomic_DNA"/>
</dbReference>
<feature type="domain" description="Myb/SANT-like DNA-binding" evidence="2">
    <location>
        <begin position="35"/>
        <end position="121"/>
    </location>
</feature>
<evidence type="ECO:0000313" key="3">
    <source>
        <dbReference type="EMBL" id="CAH1176626.1"/>
    </source>
</evidence>
<feature type="compositionally biased region" description="Polar residues" evidence="1">
    <location>
        <begin position="168"/>
        <end position="179"/>
    </location>
</feature>
<name>A0A9P0DPB9_PHACE</name>
<dbReference type="Proteomes" id="UP001153737">
    <property type="component" value="Chromosome 7"/>
</dbReference>
<dbReference type="PANTHER" id="PTHR47595">
    <property type="entry name" value="HEAT SHOCK 70 KDA PROTEIN 14"/>
    <property type="match status" value="1"/>
</dbReference>
<reference evidence="3" key="2">
    <citation type="submission" date="2022-10" db="EMBL/GenBank/DDBJ databases">
        <authorList>
            <consortium name="ENA_rothamsted_submissions"/>
            <consortium name="culmorum"/>
            <person name="King R."/>
        </authorList>
    </citation>
    <scope>NUCLEOTIDE SEQUENCE</scope>
</reference>
<accession>A0A9P0DPB9</accession>
<dbReference type="InterPro" id="IPR044822">
    <property type="entry name" value="Myb_DNA-bind_4"/>
</dbReference>
<dbReference type="AlphaFoldDB" id="A0A9P0DPB9"/>
<sequence>MHNNPQYCAQREVQEIFDVDDQQPTPSSIPGVFMWTVPTTKYFISLYEKYEGGLSSGRITYKMVWDKISKEMRVAGFPVSSKQCSSKLTSLKRMYKAIKEHNSKSGNYRRKWLYYELCDEIFSNKPWMELLSTISSENENVTTSAAIGALEAGNTENSRSSKPSLSSNTKKINLKNSWNSKKEKQIEKKINIRKKWPA</sequence>